<feature type="domain" description="Histidine kinase" evidence="9">
    <location>
        <begin position="317"/>
        <end position="534"/>
    </location>
</feature>
<comment type="subcellular location">
    <subcellularLocation>
        <location evidence="1">Cell membrane</location>
        <topology evidence="1">Multi-pass membrane protein</topology>
    </subcellularLocation>
</comment>
<dbReference type="Pfam" id="PF17203">
    <property type="entry name" value="sCache_3_2"/>
    <property type="match status" value="1"/>
</dbReference>
<evidence type="ECO:0000256" key="6">
    <source>
        <dbReference type="ARBA" id="ARBA00022989"/>
    </source>
</evidence>
<feature type="transmembrane region" description="Helical" evidence="8">
    <location>
        <begin position="178"/>
        <end position="197"/>
    </location>
</feature>
<evidence type="ECO:0000256" key="2">
    <source>
        <dbReference type="ARBA" id="ARBA00022475"/>
    </source>
</evidence>
<dbReference type="EMBL" id="JAUTXY010000007">
    <property type="protein sequence ID" value="MEE2059042.1"/>
    <property type="molecule type" value="Genomic_DNA"/>
</dbReference>
<comment type="caution">
    <text evidence="10">The sequence shown here is derived from an EMBL/GenBank/DDBJ whole genome shotgun (WGS) entry which is preliminary data.</text>
</comment>
<dbReference type="Gene3D" id="3.30.450.20">
    <property type="entry name" value="PAS domain"/>
    <property type="match status" value="2"/>
</dbReference>
<dbReference type="PANTHER" id="PTHR43547">
    <property type="entry name" value="TWO-COMPONENT HISTIDINE KINASE"/>
    <property type="match status" value="1"/>
</dbReference>
<dbReference type="PROSITE" id="PS50109">
    <property type="entry name" value="HIS_KIN"/>
    <property type="match status" value="1"/>
</dbReference>
<name>A0ABU7LBX4_9NOCA</name>
<dbReference type="InterPro" id="IPR029151">
    <property type="entry name" value="Sensor-like_sf"/>
</dbReference>
<organism evidence="10 11">
    <name type="scientific">Rhodococcus artemisiae</name>
    <dbReference type="NCBI Taxonomy" id="714159"/>
    <lineage>
        <taxon>Bacteria</taxon>
        <taxon>Bacillati</taxon>
        <taxon>Actinomycetota</taxon>
        <taxon>Actinomycetes</taxon>
        <taxon>Mycobacteriales</taxon>
        <taxon>Nocardiaceae</taxon>
        <taxon>Rhodococcus</taxon>
    </lineage>
</organism>
<dbReference type="SUPFAM" id="SSF55874">
    <property type="entry name" value="ATPase domain of HSP90 chaperone/DNA topoisomerase II/histidine kinase"/>
    <property type="match status" value="1"/>
</dbReference>
<dbReference type="Proteomes" id="UP001336020">
    <property type="component" value="Unassembled WGS sequence"/>
</dbReference>
<gene>
    <name evidence="10" type="ORF">Q7514_16085</name>
</gene>
<evidence type="ECO:0000256" key="1">
    <source>
        <dbReference type="ARBA" id="ARBA00004651"/>
    </source>
</evidence>
<keyword evidence="2" id="KW-1003">Cell membrane</keyword>
<sequence length="549" mass="58727">MRSGPGRGRPLSVARQLLILQLVVFTVMAVVAGVLFVLDERREADSATGREVIDIADTFAQFPEVAEGIVAGDPDGDLQVRAEQVRTSIGVDFVVVMGMNEIRLTHPTPEQIGLPYTGHTDAARAGETFTETYTGSLGPSIRAVAPVYDDADDLVGFVSVGVTRTHIWEEFVAGLPTILGVVAAGVAVSAVGAYFIARRFRRQTLGLDARQLRTLYEHHDAVLHSIGEGLLVLDIDALTQKKHSASSRPRIDVANDEARRLLDLPRTGPVPFDALPATLRDLSTRHDVRDELHVTDGRVLLVNSDAVRWDGRTLGTVVTLRDHTELQSVLGELDAVKGFADSLRAQAHESANRLHTIITMVELGRTAEAVAFATDELALSQALIDRLTTAVREPALVALLLGKSADASDRGIELTITEDTALESTSTMSTRDLVTLVGNLIDNAIDAARTSDEPWVEVGIRQDETTMIVEVADSGPGMSAQTLARATARGYSTKSDHHGLGLALVNGLVSKYRGSLRTEQSLGSMVVVEIPLGRTGADGVLAADPGDGE</sequence>
<dbReference type="InterPro" id="IPR033463">
    <property type="entry name" value="sCache_3"/>
</dbReference>
<dbReference type="SUPFAM" id="SSF103190">
    <property type="entry name" value="Sensory domain-like"/>
    <property type="match status" value="1"/>
</dbReference>
<evidence type="ECO:0000259" key="9">
    <source>
        <dbReference type="PROSITE" id="PS50109"/>
    </source>
</evidence>
<keyword evidence="7 8" id="KW-0472">Membrane</keyword>
<evidence type="ECO:0000256" key="8">
    <source>
        <dbReference type="SAM" id="Phobius"/>
    </source>
</evidence>
<evidence type="ECO:0000313" key="10">
    <source>
        <dbReference type="EMBL" id="MEE2059042.1"/>
    </source>
</evidence>
<proteinExistence type="predicted"/>
<evidence type="ECO:0000256" key="5">
    <source>
        <dbReference type="ARBA" id="ARBA00022777"/>
    </source>
</evidence>
<dbReference type="GO" id="GO:0004673">
    <property type="term" value="F:protein histidine kinase activity"/>
    <property type="evidence" value="ECO:0007669"/>
    <property type="project" value="UniProtKB-EC"/>
</dbReference>
<dbReference type="InterPro" id="IPR003594">
    <property type="entry name" value="HATPase_dom"/>
</dbReference>
<accession>A0ABU7LBX4</accession>
<evidence type="ECO:0000313" key="11">
    <source>
        <dbReference type="Proteomes" id="UP001336020"/>
    </source>
</evidence>
<protein>
    <submittedName>
        <fullName evidence="10">Sensor histidine kinase</fullName>
        <ecNumber evidence="10">2.7.13.3</ecNumber>
    </submittedName>
</protein>
<dbReference type="EC" id="2.7.13.3" evidence="10"/>
<dbReference type="Pfam" id="PF02518">
    <property type="entry name" value="HATPase_c"/>
    <property type="match status" value="1"/>
</dbReference>
<keyword evidence="4 8" id="KW-0812">Transmembrane</keyword>
<dbReference type="InterPro" id="IPR005467">
    <property type="entry name" value="His_kinase_dom"/>
</dbReference>
<keyword evidence="6 8" id="KW-1133">Transmembrane helix</keyword>
<reference evidence="10 11" key="1">
    <citation type="submission" date="2023-07" db="EMBL/GenBank/DDBJ databases">
        <authorList>
            <person name="Girao M."/>
            <person name="Carvalho M.F."/>
        </authorList>
    </citation>
    <scope>NUCLEOTIDE SEQUENCE [LARGE SCALE GENOMIC DNA]</scope>
    <source>
        <strain evidence="10 11">YIM65754</strain>
    </source>
</reference>
<feature type="transmembrane region" description="Helical" evidence="8">
    <location>
        <begin position="17"/>
        <end position="38"/>
    </location>
</feature>
<keyword evidence="11" id="KW-1185">Reference proteome</keyword>
<evidence type="ECO:0000256" key="4">
    <source>
        <dbReference type="ARBA" id="ARBA00022692"/>
    </source>
</evidence>
<dbReference type="InterPro" id="IPR036890">
    <property type="entry name" value="HATPase_C_sf"/>
</dbReference>
<dbReference type="Gene3D" id="3.30.565.10">
    <property type="entry name" value="Histidine kinase-like ATPase, C-terminal domain"/>
    <property type="match status" value="1"/>
</dbReference>
<evidence type="ECO:0000256" key="3">
    <source>
        <dbReference type="ARBA" id="ARBA00022553"/>
    </source>
</evidence>
<keyword evidence="5 10" id="KW-0418">Kinase</keyword>
<keyword evidence="3" id="KW-0597">Phosphoprotein</keyword>
<dbReference type="RefSeq" id="WP_330134291.1">
    <property type="nucleotide sequence ID" value="NZ_JAUTXY010000007.1"/>
</dbReference>
<evidence type="ECO:0000256" key="7">
    <source>
        <dbReference type="ARBA" id="ARBA00023136"/>
    </source>
</evidence>
<keyword evidence="10" id="KW-0808">Transferase</keyword>
<dbReference type="SMART" id="SM00387">
    <property type="entry name" value="HATPase_c"/>
    <property type="match status" value="1"/>
</dbReference>
<dbReference type="PANTHER" id="PTHR43547:SF10">
    <property type="entry name" value="SENSOR HISTIDINE KINASE DCUS"/>
    <property type="match status" value="1"/>
</dbReference>